<dbReference type="Proteomes" id="UP000655443">
    <property type="component" value="Unassembled WGS sequence"/>
</dbReference>
<sequence length="400" mass="44756">MQYSNAFCHHTPVLGAAQEVAHTASRRSGPRQWLRVVEWLCGAQLHPRTNATTLVVARDLAARMDYDLGHVRYQMDAMEARLDVSRPTLARHVRCLRELGALVWVEHGSQSNVRRRQGLEGYAATATVYGAVIPPEYDAAMGHRVVGSGYEARVVVDQRDHAGPSGRETASLTRETPSLTGVEVEEKAKMVGGLTTTAARPRTTSPASSKSRRKRTTILGARVTAAGMRLGDRLARAIRSRVPWTRRAGHDELRWVCADMGEQRWTEEQAVRFAAEAGCLRGADLKWQPDRPHRLLAAELRSWQAQEEQDRQLREDWANAVAWEDSTAARDLASLVRLFGLTPAETATVPERTDEDRRRARMDWNIWPEVLDHMAEDPDDALDLYGTALCKFAVGQEARL</sequence>
<dbReference type="EMBL" id="BMVG01000035">
    <property type="protein sequence ID" value="GHE12704.1"/>
    <property type="molecule type" value="Genomic_DNA"/>
</dbReference>
<proteinExistence type="predicted"/>
<comment type="caution">
    <text evidence="1">The sequence shown here is derived from an EMBL/GenBank/DDBJ whole genome shotgun (WGS) entry which is preliminary data.</text>
</comment>
<dbReference type="RefSeq" id="WP_189958264.1">
    <property type="nucleotide sequence ID" value="NZ_BMVG01000035.1"/>
</dbReference>
<keyword evidence="2" id="KW-1185">Reference proteome</keyword>
<accession>A0A919D7C3</accession>
<evidence type="ECO:0000313" key="2">
    <source>
        <dbReference type="Proteomes" id="UP000655443"/>
    </source>
</evidence>
<reference evidence="1" key="2">
    <citation type="submission" date="2020-09" db="EMBL/GenBank/DDBJ databases">
        <authorList>
            <person name="Sun Q."/>
            <person name="Ohkuma M."/>
        </authorList>
    </citation>
    <scope>NUCLEOTIDE SEQUENCE</scope>
    <source>
        <strain evidence="1">JCM 4714</strain>
    </source>
</reference>
<protein>
    <submittedName>
        <fullName evidence="1">Uncharacterized protein</fullName>
    </submittedName>
</protein>
<reference evidence="1" key="1">
    <citation type="journal article" date="2014" name="Int. J. Syst. Evol. Microbiol.">
        <title>Complete genome sequence of Corynebacterium casei LMG S-19264T (=DSM 44701T), isolated from a smear-ripened cheese.</title>
        <authorList>
            <consortium name="US DOE Joint Genome Institute (JGI-PGF)"/>
            <person name="Walter F."/>
            <person name="Albersmeier A."/>
            <person name="Kalinowski J."/>
            <person name="Ruckert C."/>
        </authorList>
    </citation>
    <scope>NUCLEOTIDE SEQUENCE</scope>
    <source>
        <strain evidence="1">JCM 4714</strain>
    </source>
</reference>
<evidence type="ECO:0000313" key="1">
    <source>
        <dbReference type="EMBL" id="GHE12704.1"/>
    </source>
</evidence>
<gene>
    <name evidence="1" type="ORF">GCM10010339_77250</name>
</gene>
<organism evidence="1 2">
    <name type="scientific">Streptomyces alanosinicus</name>
    <dbReference type="NCBI Taxonomy" id="68171"/>
    <lineage>
        <taxon>Bacteria</taxon>
        <taxon>Bacillati</taxon>
        <taxon>Actinomycetota</taxon>
        <taxon>Actinomycetes</taxon>
        <taxon>Kitasatosporales</taxon>
        <taxon>Streptomycetaceae</taxon>
        <taxon>Streptomyces</taxon>
    </lineage>
</organism>
<dbReference type="AlphaFoldDB" id="A0A919D7C3"/>
<name>A0A919D7C3_9ACTN</name>